<evidence type="ECO:0000313" key="1">
    <source>
        <dbReference type="EMBL" id="KAJ1904098.1"/>
    </source>
</evidence>
<accession>A0A9W8DKP3</accession>
<dbReference type="EMBL" id="JANBPT010002013">
    <property type="protein sequence ID" value="KAJ1904098.1"/>
    <property type="molecule type" value="Genomic_DNA"/>
</dbReference>
<name>A0A9W8DKP3_9FUNG</name>
<reference evidence="1" key="1">
    <citation type="submission" date="2022-07" db="EMBL/GenBank/DDBJ databases">
        <title>Phylogenomic reconstructions and comparative analyses of Kickxellomycotina fungi.</title>
        <authorList>
            <person name="Reynolds N.K."/>
            <person name="Stajich J.E."/>
            <person name="Barry K."/>
            <person name="Grigoriev I.V."/>
            <person name="Crous P."/>
            <person name="Smith M.E."/>
        </authorList>
    </citation>
    <scope>NUCLEOTIDE SEQUENCE</scope>
    <source>
        <strain evidence="1">RSA 861</strain>
    </source>
</reference>
<comment type="caution">
    <text evidence="1">The sequence shown here is derived from an EMBL/GenBank/DDBJ whole genome shotgun (WGS) entry which is preliminary data.</text>
</comment>
<proteinExistence type="predicted"/>
<sequence length="128" mass="14511">MEASSDTEIRTPELQNAGFRAYADSPIPDMSDPGSPGKASHPIVQTELASVIPGVSMCDERLLLLSGMQPYIYIIIFINPYSGGQMGKELLRLRFQHFRLSENSRVQIQWYNLFDAEDKARGLDYLQW</sequence>
<feature type="non-terminal residue" evidence="1">
    <location>
        <position position="128"/>
    </location>
</feature>
<evidence type="ECO:0000313" key="2">
    <source>
        <dbReference type="Proteomes" id="UP001150569"/>
    </source>
</evidence>
<dbReference type="Proteomes" id="UP001150569">
    <property type="component" value="Unassembled WGS sequence"/>
</dbReference>
<protein>
    <submittedName>
        <fullName evidence="1">Uncharacterized protein</fullName>
    </submittedName>
</protein>
<keyword evidence="2" id="KW-1185">Reference proteome</keyword>
<organism evidence="1 2">
    <name type="scientific">Tieghemiomyces parasiticus</name>
    <dbReference type="NCBI Taxonomy" id="78921"/>
    <lineage>
        <taxon>Eukaryota</taxon>
        <taxon>Fungi</taxon>
        <taxon>Fungi incertae sedis</taxon>
        <taxon>Zoopagomycota</taxon>
        <taxon>Kickxellomycotina</taxon>
        <taxon>Dimargaritomycetes</taxon>
        <taxon>Dimargaritales</taxon>
        <taxon>Dimargaritaceae</taxon>
        <taxon>Tieghemiomyces</taxon>
    </lineage>
</organism>
<dbReference type="AlphaFoldDB" id="A0A9W8DKP3"/>
<gene>
    <name evidence="1" type="ORF">IWQ60_012493</name>
</gene>